<feature type="region of interest" description="Disordered" evidence="5">
    <location>
        <begin position="74"/>
        <end position="97"/>
    </location>
</feature>
<gene>
    <name evidence="6" type="primary">NCAS0G02230</name>
    <name evidence="6" type="ordered locus">NCAS_0G02230</name>
</gene>
<evidence type="ECO:0000313" key="7">
    <source>
        <dbReference type="Proteomes" id="UP000001640"/>
    </source>
</evidence>
<accession>G0VI75</accession>
<dbReference type="InParanoid" id="G0VI75"/>
<dbReference type="eggNOG" id="ENOG502RZ0V">
    <property type="taxonomic scope" value="Eukaryota"/>
</dbReference>
<comment type="subcellular location">
    <subcellularLocation>
        <location evidence="1 4">Nucleus</location>
    </subcellularLocation>
</comment>
<feature type="compositionally biased region" description="Acidic residues" evidence="5">
    <location>
        <begin position="239"/>
        <end position="257"/>
    </location>
</feature>
<dbReference type="GO" id="GO:0005666">
    <property type="term" value="C:RNA polymerase III complex"/>
    <property type="evidence" value="ECO:0007669"/>
    <property type="project" value="UniProtKB-UniRule"/>
</dbReference>
<evidence type="ECO:0000256" key="5">
    <source>
        <dbReference type="SAM" id="MobiDB-lite"/>
    </source>
</evidence>
<dbReference type="AlphaFoldDB" id="G0VI75"/>
<comment type="function">
    <text evidence="4">DNA-dependent RNA polymerase catalyzes the transcription of DNA into RNA using the four ribonucleoside triphosphates as substrates. Specific peripheric component of RNA polymerase III which synthesizes small RNAs, such as 5S rRNA and tRNAs.</text>
</comment>
<dbReference type="GeneID" id="96904775"/>
<dbReference type="Proteomes" id="UP000001640">
    <property type="component" value="Chromosome 7"/>
</dbReference>
<protein>
    <recommendedName>
        <fullName evidence="4">DNA-directed RNA polymerase III subunit</fullName>
    </recommendedName>
</protein>
<dbReference type="HOGENOM" id="CLU_072641_2_0_1"/>
<dbReference type="InterPro" id="IPR024661">
    <property type="entry name" value="RNA_pol_III_Rpc31"/>
</dbReference>
<name>G0VI75_NAUCA</name>
<dbReference type="RefSeq" id="XP_003677462.1">
    <property type="nucleotide sequence ID" value="XM_003677414.1"/>
</dbReference>
<comment type="subunit">
    <text evidence="4">Component of the RNA polymerase III (Pol III) complex.</text>
</comment>
<dbReference type="OMA" id="ADPYENT"/>
<feature type="compositionally biased region" description="Acidic residues" evidence="5">
    <location>
        <begin position="216"/>
        <end position="231"/>
    </location>
</feature>
<dbReference type="PANTHER" id="PTHR15367:SF2">
    <property type="entry name" value="DNA-DIRECTED RNA POLYMERASE III SUBUNIT"/>
    <property type="match status" value="1"/>
</dbReference>
<keyword evidence="3 4" id="KW-0539">Nucleus</keyword>
<reference key="2">
    <citation type="submission" date="2011-08" db="EMBL/GenBank/DDBJ databases">
        <title>Genome sequence of Naumovozyma castellii.</title>
        <authorList>
            <person name="Gordon J.L."/>
            <person name="Armisen D."/>
            <person name="Proux-Wera E."/>
            <person name="OhEigeartaigh S.S."/>
            <person name="Byrne K.P."/>
            <person name="Wolfe K.H."/>
        </authorList>
    </citation>
    <scope>NUCLEOTIDE SEQUENCE</scope>
    <source>
        <strain>Type strain:CBS 4309</strain>
    </source>
</reference>
<dbReference type="EMBL" id="HE576758">
    <property type="protein sequence ID" value="CCC71110.1"/>
    <property type="molecule type" value="Genomic_DNA"/>
</dbReference>
<dbReference type="GO" id="GO:0042797">
    <property type="term" value="P:tRNA transcription by RNA polymerase III"/>
    <property type="evidence" value="ECO:0007669"/>
    <property type="project" value="EnsemblFungi"/>
</dbReference>
<dbReference type="OrthoDB" id="5377312at2759"/>
<keyword evidence="7" id="KW-1185">Reference proteome</keyword>
<comment type="similarity">
    <text evidence="2 4">Belongs to the eukaryotic RPC7 RNA polymerase subunit family.</text>
</comment>
<dbReference type="STRING" id="1064592.G0VI75"/>
<proteinExistence type="inferred from homology"/>
<dbReference type="GO" id="GO:0003899">
    <property type="term" value="F:DNA-directed RNA polymerase activity"/>
    <property type="evidence" value="ECO:0007669"/>
    <property type="project" value="EnsemblFungi"/>
</dbReference>
<evidence type="ECO:0000256" key="3">
    <source>
        <dbReference type="ARBA" id="ARBA00023242"/>
    </source>
</evidence>
<reference evidence="6 7" key="1">
    <citation type="journal article" date="2011" name="Proc. Natl. Acad. Sci. U.S.A.">
        <title>Evolutionary erosion of yeast sex chromosomes by mating-type switching accidents.</title>
        <authorList>
            <person name="Gordon J.L."/>
            <person name="Armisen D."/>
            <person name="Proux-Wera E."/>
            <person name="Oheigeartaigh S.S."/>
            <person name="Byrne K.P."/>
            <person name="Wolfe K.H."/>
        </authorList>
    </citation>
    <scope>NUCLEOTIDE SEQUENCE [LARGE SCALE GENOMIC DNA]</scope>
    <source>
        <strain evidence="7">ATCC 76901 / BCRC 22586 / CBS 4309 / NBRC 1992 / NRRL Y-12630</strain>
    </source>
</reference>
<dbReference type="FunCoup" id="G0VI75">
    <property type="interactions" value="97"/>
</dbReference>
<dbReference type="PANTHER" id="PTHR15367">
    <property type="entry name" value="DNA-DIRECTED RNA POLYMERASE III"/>
    <property type="match status" value="1"/>
</dbReference>
<evidence type="ECO:0000256" key="2">
    <source>
        <dbReference type="ARBA" id="ARBA00008352"/>
    </source>
</evidence>
<dbReference type="GO" id="GO:0006384">
    <property type="term" value="P:transcription initiation at RNA polymerase III promoter"/>
    <property type="evidence" value="ECO:0007669"/>
    <property type="project" value="EnsemblFungi"/>
</dbReference>
<evidence type="ECO:0000313" key="6">
    <source>
        <dbReference type="EMBL" id="CCC71110.1"/>
    </source>
</evidence>
<evidence type="ECO:0000256" key="4">
    <source>
        <dbReference type="PIRNR" id="PIRNR000777"/>
    </source>
</evidence>
<dbReference type="Pfam" id="PF11705">
    <property type="entry name" value="RNA_pol_3_Rpc31"/>
    <property type="match status" value="1"/>
</dbReference>
<feature type="region of interest" description="Disordered" evidence="5">
    <location>
        <begin position="194"/>
        <end position="257"/>
    </location>
</feature>
<organism evidence="6 7">
    <name type="scientific">Naumovozyma castellii</name>
    <name type="common">Yeast</name>
    <name type="synonym">Saccharomyces castellii</name>
    <dbReference type="NCBI Taxonomy" id="27288"/>
    <lineage>
        <taxon>Eukaryota</taxon>
        <taxon>Fungi</taxon>
        <taxon>Dikarya</taxon>
        <taxon>Ascomycota</taxon>
        <taxon>Saccharomycotina</taxon>
        <taxon>Saccharomycetes</taxon>
        <taxon>Saccharomycetales</taxon>
        <taxon>Saccharomycetaceae</taxon>
        <taxon>Naumovozyma</taxon>
    </lineage>
</organism>
<evidence type="ECO:0000256" key="1">
    <source>
        <dbReference type="ARBA" id="ARBA00004123"/>
    </source>
</evidence>
<dbReference type="GO" id="GO:0006386">
    <property type="term" value="P:termination of RNA polymerase III transcription"/>
    <property type="evidence" value="ECO:0007669"/>
    <property type="project" value="EnsemblFungi"/>
</dbReference>
<dbReference type="KEGG" id="ncs:NCAS_0G02230"/>
<sequence length="257" mass="29220">MSRFGGRGGAAGGNSYMKTLPFGLGYGDVGVNHITEFPSIQLPVNNPITPLERARAVTYIKFVQTMKDSPFYTGSMPLPDDLKEDEVDDGDYDEKKHSKRKNRIFKEEVTEDGLNDGIQRYSDKYLKKRKITTSIDDHPYHLEIFPKELYSVMGINKKKLLTISKFSNKDDIFTGSIQDEKAGLSMLEKLKELAEDVDEDDENSEKKTTTVAATDENIDDEFDDEDEDDDYNAEKYFDDGDDDEYGDQDDYGDEPAF</sequence>
<dbReference type="PIRSF" id="PIRSF000777">
    <property type="entry name" value="RNA_polIII_C31"/>
    <property type="match status" value="1"/>
</dbReference>
<feature type="compositionally biased region" description="Acidic residues" evidence="5">
    <location>
        <begin position="82"/>
        <end position="92"/>
    </location>
</feature>